<evidence type="ECO:0000313" key="3">
    <source>
        <dbReference type="Proteomes" id="UP000000305"/>
    </source>
</evidence>
<feature type="transmembrane region" description="Helical" evidence="1">
    <location>
        <begin position="26"/>
        <end position="47"/>
    </location>
</feature>
<dbReference type="EMBL" id="GL734678">
    <property type="protein sequence ID" value="EFX61384.1"/>
    <property type="molecule type" value="Genomic_DNA"/>
</dbReference>
<accession>E9I3P6</accession>
<dbReference type="KEGG" id="dpx:DAPPUDRAFT_339871"/>
<keyword evidence="1" id="KW-1133">Transmembrane helix</keyword>
<evidence type="ECO:0000256" key="1">
    <source>
        <dbReference type="SAM" id="Phobius"/>
    </source>
</evidence>
<dbReference type="InParanoid" id="E9I3P6"/>
<proteinExistence type="predicted"/>
<gene>
    <name evidence="2" type="ORF">DAPPUDRAFT_339871</name>
</gene>
<keyword evidence="1" id="KW-0812">Transmembrane</keyword>
<dbReference type="AlphaFoldDB" id="E9I3P6"/>
<keyword evidence="3" id="KW-1185">Reference proteome</keyword>
<keyword evidence="1" id="KW-0472">Membrane</keyword>
<dbReference type="HOGENOM" id="CLU_1476604_0_0_1"/>
<protein>
    <submittedName>
        <fullName evidence="2">Uncharacterized protein</fullName>
    </submittedName>
</protein>
<organism evidence="2 3">
    <name type="scientific">Daphnia pulex</name>
    <name type="common">Water flea</name>
    <dbReference type="NCBI Taxonomy" id="6669"/>
    <lineage>
        <taxon>Eukaryota</taxon>
        <taxon>Metazoa</taxon>
        <taxon>Ecdysozoa</taxon>
        <taxon>Arthropoda</taxon>
        <taxon>Crustacea</taxon>
        <taxon>Branchiopoda</taxon>
        <taxon>Diplostraca</taxon>
        <taxon>Cladocera</taxon>
        <taxon>Anomopoda</taxon>
        <taxon>Daphniidae</taxon>
        <taxon>Daphnia</taxon>
    </lineage>
</organism>
<dbReference type="Proteomes" id="UP000000305">
    <property type="component" value="Unassembled WGS sequence"/>
</dbReference>
<evidence type="ECO:0000313" key="2">
    <source>
        <dbReference type="EMBL" id="EFX61384.1"/>
    </source>
</evidence>
<sequence>MLNLVFLIFIYGCVMLYNNVSNAVWSGLAVTALLYLQLALNFTFLLFEKGRRAGDSTDKSDTVKVDYELNQMKLGVDVEREPEFDELEHSENKSALEGQYENHFTVYEPTIKKPPLEIMINPPEMLYETNAINTAIKTFTGRSEKERLLLDKRQNYLVTPRPRKEVEEEIIDIGSKEVEMDAI</sequence>
<reference evidence="2 3" key="1">
    <citation type="journal article" date="2011" name="Science">
        <title>The ecoresponsive genome of Daphnia pulex.</title>
        <authorList>
            <person name="Colbourne J.K."/>
            <person name="Pfrender M.E."/>
            <person name="Gilbert D."/>
            <person name="Thomas W.K."/>
            <person name="Tucker A."/>
            <person name="Oakley T.H."/>
            <person name="Tokishita S."/>
            <person name="Aerts A."/>
            <person name="Arnold G.J."/>
            <person name="Basu M.K."/>
            <person name="Bauer D.J."/>
            <person name="Caceres C.E."/>
            <person name="Carmel L."/>
            <person name="Casola C."/>
            <person name="Choi J.H."/>
            <person name="Detter J.C."/>
            <person name="Dong Q."/>
            <person name="Dusheyko S."/>
            <person name="Eads B.D."/>
            <person name="Frohlich T."/>
            <person name="Geiler-Samerotte K.A."/>
            <person name="Gerlach D."/>
            <person name="Hatcher P."/>
            <person name="Jogdeo S."/>
            <person name="Krijgsveld J."/>
            <person name="Kriventseva E.V."/>
            <person name="Kultz D."/>
            <person name="Laforsch C."/>
            <person name="Lindquist E."/>
            <person name="Lopez J."/>
            <person name="Manak J.R."/>
            <person name="Muller J."/>
            <person name="Pangilinan J."/>
            <person name="Patwardhan R.P."/>
            <person name="Pitluck S."/>
            <person name="Pritham E.J."/>
            <person name="Rechtsteiner A."/>
            <person name="Rho M."/>
            <person name="Rogozin I.B."/>
            <person name="Sakarya O."/>
            <person name="Salamov A."/>
            <person name="Schaack S."/>
            <person name="Shapiro H."/>
            <person name="Shiga Y."/>
            <person name="Skalitzky C."/>
            <person name="Smith Z."/>
            <person name="Souvorov A."/>
            <person name="Sung W."/>
            <person name="Tang Z."/>
            <person name="Tsuchiya D."/>
            <person name="Tu H."/>
            <person name="Vos H."/>
            <person name="Wang M."/>
            <person name="Wolf Y.I."/>
            <person name="Yamagata H."/>
            <person name="Yamada T."/>
            <person name="Ye Y."/>
            <person name="Shaw J.R."/>
            <person name="Andrews J."/>
            <person name="Crease T.J."/>
            <person name="Tang H."/>
            <person name="Lucas S.M."/>
            <person name="Robertson H.M."/>
            <person name="Bork P."/>
            <person name="Koonin E.V."/>
            <person name="Zdobnov E.M."/>
            <person name="Grigoriev I.V."/>
            <person name="Lynch M."/>
            <person name="Boore J.L."/>
        </authorList>
    </citation>
    <scope>NUCLEOTIDE SEQUENCE [LARGE SCALE GENOMIC DNA]</scope>
</reference>
<name>E9I3P6_DAPPU</name>